<keyword evidence="2" id="KW-1133">Transmembrane helix</keyword>
<protein>
    <submittedName>
        <fullName evidence="3">Uncharacterized protein</fullName>
    </submittedName>
</protein>
<accession>A0A7S0UKJ2</accession>
<evidence type="ECO:0000313" key="3">
    <source>
        <dbReference type="EMBL" id="CAD8761782.1"/>
    </source>
</evidence>
<organism evidence="3">
    <name type="scientific">Pseudo-nitzschia delicatissima</name>
    <dbReference type="NCBI Taxonomy" id="44447"/>
    <lineage>
        <taxon>Eukaryota</taxon>
        <taxon>Sar</taxon>
        <taxon>Stramenopiles</taxon>
        <taxon>Ochrophyta</taxon>
        <taxon>Bacillariophyta</taxon>
        <taxon>Bacillariophyceae</taxon>
        <taxon>Bacillariophycidae</taxon>
        <taxon>Bacillariales</taxon>
        <taxon>Bacillariaceae</taxon>
        <taxon>Pseudo-nitzschia</taxon>
    </lineage>
</organism>
<name>A0A7S0UKJ2_9STRA</name>
<feature type="compositionally biased region" description="Polar residues" evidence="1">
    <location>
        <begin position="13"/>
        <end position="39"/>
    </location>
</feature>
<feature type="region of interest" description="Disordered" evidence="1">
    <location>
        <begin position="89"/>
        <end position="155"/>
    </location>
</feature>
<sequence length="197" mass="21572">MPSIKNTDDGYRTVQQGRISTSARSGTTTEDRFSSTSFSMEMGYPDSREISREFSIVASVVDEAQLEAEFVERMKSRIVEAVEIRPSITGDEEGTRSRNSYRHIDNNRGVSNSHSGSNSNSSDQEVVNVESAPEGDGNDIDASPGEETQTPSPTHLVRIKQRKQTIQGIVACTGIFLVIAILVVVLVLVFRASRSSK</sequence>
<evidence type="ECO:0000256" key="1">
    <source>
        <dbReference type="SAM" id="MobiDB-lite"/>
    </source>
</evidence>
<keyword evidence="2" id="KW-0812">Transmembrane</keyword>
<dbReference type="EMBL" id="HBFL01002558">
    <property type="protein sequence ID" value="CAD8761782.1"/>
    <property type="molecule type" value="Transcribed_RNA"/>
</dbReference>
<reference evidence="3" key="1">
    <citation type="submission" date="2021-01" db="EMBL/GenBank/DDBJ databases">
        <authorList>
            <person name="Corre E."/>
            <person name="Pelletier E."/>
            <person name="Niang G."/>
            <person name="Scheremetjew M."/>
            <person name="Finn R."/>
            <person name="Kale V."/>
            <person name="Holt S."/>
            <person name="Cochrane G."/>
            <person name="Meng A."/>
            <person name="Brown T."/>
            <person name="Cohen L."/>
        </authorList>
    </citation>
    <scope>NUCLEOTIDE SEQUENCE</scope>
    <source>
        <strain evidence="3">UNC1205</strain>
    </source>
</reference>
<feature type="compositionally biased region" description="Low complexity" evidence="1">
    <location>
        <begin position="107"/>
        <end position="122"/>
    </location>
</feature>
<feature type="transmembrane region" description="Helical" evidence="2">
    <location>
        <begin position="168"/>
        <end position="190"/>
    </location>
</feature>
<keyword evidence="2" id="KW-0472">Membrane</keyword>
<evidence type="ECO:0000256" key="2">
    <source>
        <dbReference type="SAM" id="Phobius"/>
    </source>
</evidence>
<proteinExistence type="predicted"/>
<dbReference type="AlphaFoldDB" id="A0A7S0UKJ2"/>
<feature type="compositionally biased region" description="Basic and acidic residues" evidence="1">
    <location>
        <begin position="1"/>
        <end position="11"/>
    </location>
</feature>
<gene>
    <name evidence="3" type="ORF">PDEL1432_LOCUS1822</name>
</gene>
<feature type="region of interest" description="Disordered" evidence="1">
    <location>
        <begin position="1"/>
        <end position="41"/>
    </location>
</feature>